<dbReference type="PaxDb" id="3708-A0A078FD96"/>
<proteinExistence type="predicted"/>
<gene>
    <name evidence="1" type="primary">BnaA03g01320D</name>
    <name evidence="1" type="ORF">GSBRNA2T00049333001</name>
</gene>
<name>A0A078FD96_BRANA</name>
<organism evidence="1 2">
    <name type="scientific">Brassica napus</name>
    <name type="common">Rape</name>
    <dbReference type="NCBI Taxonomy" id="3708"/>
    <lineage>
        <taxon>Eukaryota</taxon>
        <taxon>Viridiplantae</taxon>
        <taxon>Streptophyta</taxon>
        <taxon>Embryophyta</taxon>
        <taxon>Tracheophyta</taxon>
        <taxon>Spermatophyta</taxon>
        <taxon>Magnoliopsida</taxon>
        <taxon>eudicotyledons</taxon>
        <taxon>Gunneridae</taxon>
        <taxon>Pentapetalae</taxon>
        <taxon>rosids</taxon>
        <taxon>malvids</taxon>
        <taxon>Brassicales</taxon>
        <taxon>Brassicaceae</taxon>
        <taxon>Brassiceae</taxon>
        <taxon>Brassica</taxon>
    </lineage>
</organism>
<dbReference type="AlphaFoldDB" id="A0A078FD96"/>
<protein>
    <submittedName>
        <fullName evidence="1">BnaA03g01320D protein</fullName>
    </submittedName>
</protein>
<accession>A0A078FD96</accession>
<sequence>MLSIIVNNPTIILATVPPNSCKLRIPSFLSPIL</sequence>
<evidence type="ECO:0000313" key="2">
    <source>
        <dbReference type="Proteomes" id="UP000028999"/>
    </source>
</evidence>
<dbReference type="Proteomes" id="UP000028999">
    <property type="component" value="Unassembled WGS sequence"/>
</dbReference>
<dbReference type="Gramene" id="CDY11296">
    <property type="protein sequence ID" value="CDY11296"/>
    <property type="gene ID" value="GSBRNA2T00049333001"/>
</dbReference>
<dbReference type="EMBL" id="LK032010">
    <property type="protein sequence ID" value="CDY11296.1"/>
    <property type="molecule type" value="Genomic_DNA"/>
</dbReference>
<keyword evidence="2" id="KW-1185">Reference proteome</keyword>
<reference evidence="1 2" key="1">
    <citation type="journal article" date="2014" name="Science">
        <title>Plant genetics. Early allopolyploid evolution in the post-Neolithic Brassica napus oilseed genome.</title>
        <authorList>
            <person name="Chalhoub B."/>
            <person name="Denoeud F."/>
            <person name="Liu S."/>
            <person name="Parkin I.A."/>
            <person name="Tang H."/>
            <person name="Wang X."/>
            <person name="Chiquet J."/>
            <person name="Belcram H."/>
            <person name="Tong C."/>
            <person name="Samans B."/>
            <person name="Correa M."/>
            <person name="Da Silva C."/>
            <person name="Just J."/>
            <person name="Falentin C."/>
            <person name="Koh C.S."/>
            <person name="Le Clainche I."/>
            <person name="Bernard M."/>
            <person name="Bento P."/>
            <person name="Noel B."/>
            <person name="Labadie K."/>
            <person name="Alberti A."/>
            <person name="Charles M."/>
            <person name="Arnaud D."/>
            <person name="Guo H."/>
            <person name="Daviaud C."/>
            <person name="Alamery S."/>
            <person name="Jabbari K."/>
            <person name="Zhao M."/>
            <person name="Edger P.P."/>
            <person name="Chelaifa H."/>
            <person name="Tack D."/>
            <person name="Lassalle G."/>
            <person name="Mestiri I."/>
            <person name="Schnel N."/>
            <person name="Le Paslier M.C."/>
            <person name="Fan G."/>
            <person name="Renault V."/>
            <person name="Bayer P.E."/>
            <person name="Golicz A.A."/>
            <person name="Manoli S."/>
            <person name="Lee T.H."/>
            <person name="Thi V.H."/>
            <person name="Chalabi S."/>
            <person name="Hu Q."/>
            <person name="Fan C."/>
            <person name="Tollenaere R."/>
            <person name="Lu Y."/>
            <person name="Battail C."/>
            <person name="Shen J."/>
            <person name="Sidebottom C.H."/>
            <person name="Wang X."/>
            <person name="Canaguier A."/>
            <person name="Chauveau A."/>
            <person name="Berard A."/>
            <person name="Deniot G."/>
            <person name="Guan M."/>
            <person name="Liu Z."/>
            <person name="Sun F."/>
            <person name="Lim Y.P."/>
            <person name="Lyons E."/>
            <person name="Town C.D."/>
            <person name="Bancroft I."/>
            <person name="Wang X."/>
            <person name="Meng J."/>
            <person name="Ma J."/>
            <person name="Pires J.C."/>
            <person name="King G.J."/>
            <person name="Brunel D."/>
            <person name="Delourme R."/>
            <person name="Renard M."/>
            <person name="Aury J.M."/>
            <person name="Adams K.L."/>
            <person name="Batley J."/>
            <person name="Snowdon R.J."/>
            <person name="Tost J."/>
            <person name="Edwards D."/>
            <person name="Zhou Y."/>
            <person name="Hua W."/>
            <person name="Sharpe A.G."/>
            <person name="Paterson A.H."/>
            <person name="Guan C."/>
            <person name="Wincker P."/>
        </authorList>
    </citation>
    <scope>NUCLEOTIDE SEQUENCE [LARGE SCALE GENOMIC DNA]</scope>
    <source>
        <strain evidence="2">cv. Darmor-bzh</strain>
    </source>
</reference>
<evidence type="ECO:0000313" key="1">
    <source>
        <dbReference type="EMBL" id="CDY11296.1"/>
    </source>
</evidence>